<dbReference type="Proteomes" id="UP000594261">
    <property type="component" value="Chromosome 4"/>
</dbReference>
<dbReference type="OMA" id="DERKHIP"/>
<reference evidence="3" key="2">
    <citation type="submission" date="2021-01" db="UniProtKB">
        <authorList>
            <consortium name="EnsemblPlants"/>
        </authorList>
    </citation>
    <scope>IDENTIFICATION</scope>
</reference>
<protein>
    <submittedName>
        <fullName evidence="3">Uncharacterized protein</fullName>
    </submittedName>
</protein>
<accession>A0A7N2R3K1</accession>
<dbReference type="InParanoid" id="A0A7N2R3K1"/>
<dbReference type="EnsemblPlants" id="QL04p069547:mrna">
    <property type="protein sequence ID" value="QL04p069547:mrna"/>
    <property type="gene ID" value="QL04p069547"/>
</dbReference>
<dbReference type="PANTHER" id="PTHR24121">
    <property type="entry name" value="NO MECHANORECEPTOR POTENTIAL C, ISOFORM D-RELATED"/>
    <property type="match status" value="1"/>
</dbReference>
<evidence type="ECO:0000313" key="4">
    <source>
        <dbReference type="Proteomes" id="UP000594261"/>
    </source>
</evidence>
<dbReference type="EMBL" id="LRBV02000004">
    <property type="status" value="NOT_ANNOTATED_CDS"/>
    <property type="molecule type" value="Genomic_DNA"/>
</dbReference>
<organism evidence="3 4">
    <name type="scientific">Quercus lobata</name>
    <name type="common">Valley oak</name>
    <dbReference type="NCBI Taxonomy" id="97700"/>
    <lineage>
        <taxon>Eukaryota</taxon>
        <taxon>Viridiplantae</taxon>
        <taxon>Streptophyta</taxon>
        <taxon>Embryophyta</taxon>
        <taxon>Tracheophyta</taxon>
        <taxon>Spermatophyta</taxon>
        <taxon>Magnoliopsida</taxon>
        <taxon>eudicotyledons</taxon>
        <taxon>Gunneridae</taxon>
        <taxon>Pentapetalae</taxon>
        <taxon>rosids</taxon>
        <taxon>fabids</taxon>
        <taxon>Fagales</taxon>
        <taxon>Fagaceae</taxon>
        <taxon>Quercus</taxon>
    </lineage>
</organism>
<keyword evidence="1" id="KW-0040">ANK repeat</keyword>
<feature type="repeat" description="ANK" evidence="1">
    <location>
        <begin position="66"/>
        <end position="87"/>
    </location>
</feature>
<name>A0A7N2R3K1_QUELO</name>
<evidence type="ECO:0000256" key="2">
    <source>
        <dbReference type="SAM" id="MobiDB-lite"/>
    </source>
</evidence>
<dbReference type="Gene3D" id="1.25.40.20">
    <property type="entry name" value="Ankyrin repeat-containing domain"/>
    <property type="match status" value="1"/>
</dbReference>
<proteinExistence type="predicted"/>
<feature type="compositionally biased region" description="Low complexity" evidence="2">
    <location>
        <begin position="8"/>
        <end position="23"/>
    </location>
</feature>
<evidence type="ECO:0000313" key="3">
    <source>
        <dbReference type="EnsemblPlants" id="QL04p069547:mrna"/>
    </source>
</evidence>
<feature type="region of interest" description="Disordered" evidence="2">
    <location>
        <begin position="1"/>
        <end position="28"/>
    </location>
</feature>
<sequence>MTQRPRFNSLSDDQSTNSSGSESSDTDDEYAAYTDLYKAVQSNDRNATMKFFRDHPDTIDKKITPRGKRALHVAVAAGHVNMVKELVTLMSEEQLLKKDLNGLAALDETTLVGNQEMAECILGKNRDLVSIGDERKHIPVVLALANGHMNLARYLYSKARPGDLKPENGDHGATLLTEAIYNRNLDMALHIIQCYPELAIARDRANRTPLLALASMPCVFSSENSLVFWKRWIYSTGKTTVEVMVE</sequence>
<dbReference type="AlphaFoldDB" id="A0A7N2R3K1"/>
<reference evidence="3 4" key="1">
    <citation type="journal article" date="2016" name="G3 (Bethesda)">
        <title>First Draft Assembly and Annotation of the Genome of a California Endemic Oak Quercus lobata Nee (Fagaceae).</title>
        <authorList>
            <person name="Sork V.L."/>
            <person name="Fitz-Gibbon S.T."/>
            <person name="Puiu D."/>
            <person name="Crepeau M."/>
            <person name="Gugger P.F."/>
            <person name="Sherman R."/>
            <person name="Stevens K."/>
            <person name="Langley C.H."/>
            <person name="Pellegrini M."/>
            <person name="Salzberg S.L."/>
        </authorList>
    </citation>
    <scope>NUCLEOTIDE SEQUENCE [LARGE SCALE GENOMIC DNA]</scope>
    <source>
        <strain evidence="3 4">cv. SW786</strain>
    </source>
</reference>
<dbReference type="SMART" id="SM00248">
    <property type="entry name" value="ANK"/>
    <property type="match status" value="5"/>
</dbReference>
<keyword evidence="4" id="KW-1185">Reference proteome</keyword>
<dbReference type="Pfam" id="PF12796">
    <property type="entry name" value="Ank_2"/>
    <property type="match status" value="1"/>
</dbReference>
<dbReference type="InterPro" id="IPR036770">
    <property type="entry name" value="Ankyrin_rpt-contain_sf"/>
</dbReference>
<dbReference type="InterPro" id="IPR002110">
    <property type="entry name" value="Ankyrin_rpt"/>
</dbReference>
<dbReference type="Gramene" id="QL04p069547:mrna">
    <property type="protein sequence ID" value="QL04p069547:mrna"/>
    <property type="gene ID" value="QL04p069547"/>
</dbReference>
<dbReference type="PROSITE" id="PS50088">
    <property type="entry name" value="ANK_REPEAT"/>
    <property type="match status" value="1"/>
</dbReference>
<dbReference type="PROSITE" id="PS50297">
    <property type="entry name" value="ANK_REP_REGION"/>
    <property type="match status" value="1"/>
</dbReference>
<evidence type="ECO:0000256" key="1">
    <source>
        <dbReference type="PROSITE-ProRule" id="PRU00023"/>
    </source>
</evidence>
<dbReference type="SUPFAM" id="SSF48403">
    <property type="entry name" value="Ankyrin repeat"/>
    <property type="match status" value="1"/>
</dbReference>
<dbReference type="PANTHER" id="PTHR24121:SF16">
    <property type="entry name" value="NON-SPECIFIC SERINE_THREONINE PROTEIN KINASE"/>
    <property type="match status" value="1"/>
</dbReference>